<name>A0A6N1VI72_9HYPH</name>
<dbReference type="PROSITE" id="PS50987">
    <property type="entry name" value="HTH_ARSR_2"/>
    <property type="match status" value="1"/>
</dbReference>
<proteinExistence type="predicted"/>
<gene>
    <name evidence="5" type="ORF">HTY61_03660</name>
</gene>
<dbReference type="InterPro" id="IPR036388">
    <property type="entry name" value="WH-like_DNA-bd_sf"/>
</dbReference>
<dbReference type="InterPro" id="IPR036390">
    <property type="entry name" value="WH_DNA-bd_sf"/>
</dbReference>
<keyword evidence="6" id="KW-1185">Reference proteome</keyword>
<dbReference type="InterPro" id="IPR001845">
    <property type="entry name" value="HTH_ArsR_DNA-bd_dom"/>
</dbReference>
<dbReference type="CDD" id="cd00090">
    <property type="entry name" value="HTH_ARSR"/>
    <property type="match status" value="1"/>
</dbReference>
<dbReference type="Pfam" id="PF01022">
    <property type="entry name" value="HTH_5"/>
    <property type="match status" value="1"/>
</dbReference>
<evidence type="ECO:0000313" key="6">
    <source>
        <dbReference type="Proteomes" id="UP000509367"/>
    </source>
</evidence>
<dbReference type="PANTHER" id="PTHR43132:SF2">
    <property type="entry name" value="ARSENICAL RESISTANCE OPERON REPRESSOR ARSR-RELATED"/>
    <property type="match status" value="1"/>
</dbReference>
<protein>
    <submittedName>
        <fullName evidence="5">Winged helix-turn-helix transcriptional regulator</fullName>
    </submittedName>
</protein>
<dbReference type="NCBIfam" id="NF033788">
    <property type="entry name" value="HTH_metalloreg"/>
    <property type="match status" value="1"/>
</dbReference>
<evidence type="ECO:0000256" key="1">
    <source>
        <dbReference type="ARBA" id="ARBA00023015"/>
    </source>
</evidence>
<evidence type="ECO:0000259" key="4">
    <source>
        <dbReference type="PROSITE" id="PS50987"/>
    </source>
</evidence>
<organism evidence="5 6">
    <name type="scientific">Oricola thermophila</name>
    <dbReference type="NCBI Taxonomy" id="2742145"/>
    <lineage>
        <taxon>Bacteria</taxon>
        <taxon>Pseudomonadati</taxon>
        <taxon>Pseudomonadota</taxon>
        <taxon>Alphaproteobacteria</taxon>
        <taxon>Hyphomicrobiales</taxon>
        <taxon>Ahrensiaceae</taxon>
        <taxon>Oricola</taxon>
    </lineage>
</organism>
<dbReference type="InterPro" id="IPR011991">
    <property type="entry name" value="ArsR-like_HTH"/>
</dbReference>
<evidence type="ECO:0000256" key="2">
    <source>
        <dbReference type="ARBA" id="ARBA00023125"/>
    </source>
</evidence>
<dbReference type="InterPro" id="IPR051011">
    <property type="entry name" value="Metal_resp_trans_reg"/>
</dbReference>
<dbReference type="SMART" id="SM00418">
    <property type="entry name" value="HTH_ARSR"/>
    <property type="match status" value="1"/>
</dbReference>
<dbReference type="PRINTS" id="PR00778">
    <property type="entry name" value="HTHARSR"/>
</dbReference>
<keyword evidence="2" id="KW-0238">DNA-binding</keyword>
<dbReference type="EMBL" id="CP054836">
    <property type="protein sequence ID" value="QKV20508.1"/>
    <property type="molecule type" value="Genomic_DNA"/>
</dbReference>
<dbReference type="GO" id="GO:0003677">
    <property type="term" value="F:DNA binding"/>
    <property type="evidence" value="ECO:0007669"/>
    <property type="project" value="UniProtKB-KW"/>
</dbReference>
<evidence type="ECO:0000256" key="3">
    <source>
        <dbReference type="ARBA" id="ARBA00023163"/>
    </source>
</evidence>
<keyword evidence="3" id="KW-0804">Transcription</keyword>
<dbReference type="Proteomes" id="UP000509367">
    <property type="component" value="Chromosome"/>
</dbReference>
<dbReference type="PANTHER" id="PTHR43132">
    <property type="entry name" value="ARSENICAL RESISTANCE OPERON REPRESSOR ARSR-RELATED"/>
    <property type="match status" value="1"/>
</dbReference>
<dbReference type="GO" id="GO:0003700">
    <property type="term" value="F:DNA-binding transcription factor activity"/>
    <property type="evidence" value="ECO:0007669"/>
    <property type="project" value="InterPro"/>
</dbReference>
<evidence type="ECO:0000313" key="5">
    <source>
        <dbReference type="EMBL" id="QKV20508.1"/>
    </source>
</evidence>
<accession>A0A6N1VI72</accession>
<dbReference type="SUPFAM" id="SSF46785">
    <property type="entry name" value="Winged helix' DNA-binding domain"/>
    <property type="match status" value="1"/>
</dbReference>
<dbReference type="KEGG" id="orm:HTY61_03660"/>
<keyword evidence="1" id="KW-0805">Transcription regulation</keyword>
<dbReference type="AlphaFoldDB" id="A0A6N1VI72"/>
<sequence length="92" mass="10416">MMENAERTTRFLKSLAHPSRLVILCRLCESGASVGELETMLGVPQAAVSKQLARLREEGLVAYRRSGRSIIYSLADERIRRVVKTLYDEFCV</sequence>
<reference evidence="5 6" key="1">
    <citation type="submission" date="2020-06" db="EMBL/GenBank/DDBJ databases">
        <title>Oricola thermophila sp. nov. isolated from a tidal sediments.</title>
        <authorList>
            <person name="Kwon K.K."/>
            <person name="Yang S.-H."/>
            <person name="Park M.-J."/>
        </authorList>
    </citation>
    <scope>NUCLEOTIDE SEQUENCE [LARGE SCALE GENOMIC DNA]</scope>
    <source>
        <strain evidence="5 6">MEBiC13590</strain>
    </source>
</reference>
<dbReference type="Gene3D" id="1.10.10.10">
    <property type="entry name" value="Winged helix-like DNA-binding domain superfamily/Winged helix DNA-binding domain"/>
    <property type="match status" value="1"/>
</dbReference>
<feature type="domain" description="HTH arsR-type" evidence="4">
    <location>
        <begin position="1"/>
        <end position="92"/>
    </location>
</feature>